<gene>
    <name evidence="1" type="ORF">WN51_08999</name>
</gene>
<name>A0A0M9A9P6_9HYME</name>
<dbReference type="EMBL" id="KQ435708">
    <property type="protein sequence ID" value="KOX80095.1"/>
    <property type="molecule type" value="Genomic_DNA"/>
</dbReference>
<organism evidence="1 2">
    <name type="scientific">Melipona quadrifasciata</name>
    <dbReference type="NCBI Taxonomy" id="166423"/>
    <lineage>
        <taxon>Eukaryota</taxon>
        <taxon>Metazoa</taxon>
        <taxon>Ecdysozoa</taxon>
        <taxon>Arthropoda</taxon>
        <taxon>Hexapoda</taxon>
        <taxon>Insecta</taxon>
        <taxon>Pterygota</taxon>
        <taxon>Neoptera</taxon>
        <taxon>Endopterygota</taxon>
        <taxon>Hymenoptera</taxon>
        <taxon>Apocrita</taxon>
        <taxon>Aculeata</taxon>
        <taxon>Apoidea</taxon>
        <taxon>Anthophila</taxon>
        <taxon>Apidae</taxon>
        <taxon>Melipona</taxon>
    </lineage>
</organism>
<dbReference type="Proteomes" id="UP000053105">
    <property type="component" value="Unassembled WGS sequence"/>
</dbReference>
<reference evidence="1 2" key="1">
    <citation type="submission" date="2015-07" db="EMBL/GenBank/DDBJ databases">
        <title>The genome of Melipona quadrifasciata.</title>
        <authorList>
            <person name="Pan H."/>
            <person name="Kapheim K."/>
        </authorList>
    </citation>
    <scope>NUCLEOTIDE SEQUENCE [LARGE SCALE GENOMIC DNA]</scope>
    <source>
        <strain evidence="1">0111107301</strain>
        <tissue evidence="1">Whole body</tissue>
    </source>
</reference>
<evidence type="ECO:0000313" key="1">
    <source>
        <dbReference type="EMBL" id="KOX80095.1"/>
    </source>
</evidence>
<dbReference type="AlphaFoldDB" id="A0A0M9A9P6"/>
<proteinExistence type="predicted"/>
<protein>
    <submittedName>
        <fullName evidence="1">Uncharacterized protein</fullName>
    </submittedName>
</protein>
<sequence length="154" mass="17454">MLYHQTDVEIPSISFLTSGPLATVSPKDLGHMAAFSSKQETNKALDRGLMHGTNFPEHVRSTGQRDDSGRQGPIRFDFLLSCQERISGESPKGWEVYVCIWMLVYYFAQADDTIDADKYCNQLDELKAASSRKTARIGERRWKKVIEQNGSYIT</sequence>
<keyword evidence="2" id="KW-1185">Reference proteome</keyword>
<evidence type="ECO:0000313" key="2">
    <source>
        <dbReference type="Proteomes" id="UP000053105"/>
    </source>
</evidence>
<accession>A0A0M9A9P6</accession>